<keyword evidence="2" id="KW-1185">Reference proteome</keyword>
<reference evidence="1 2" key="1">
    <citation type="submission" date="2015-11" db="EMBL/GenBank/DDBJ databases">
        <title>Permanent draft genome of Psychrobacter piscatorii LQ58.</title>
        <authorList>
            <person name="Zhou M."/>
            <person name="Dong B."/>
            <person name="Liu Q."/>
        </authorList>
    </citation>
    <scope>NUCLEOTIDE SEQUENCE [LARGE SCALE GENOMIC DNA]</scope>
    <source>
        <strain evidence="1 2">LQ58</strain>
    </source>
</reference>
<accession>A0A0T6DT25</accession>
<dbReference type="AlphaFoldDB" id="A0A0T6DT25"/>
<dbReference type="Proteomes" id="UP000051202">
    <property type="component" value="Unassembled WGS sequence"/>
</dbReference>
<proteinExistence type="predicted"/>
<dbReference type="RefSeq" id="WP_058024011.1">
    <property type="nucleotide sequence ID" value="NZ_LNDJ01000049.1"/>
</dbReference>
<evidence type="ECO:0000313" key="2">
    <source>
        <dbReference type="Proteomes" id="UP000051202"/>
    </source>
</evidence>
<gene>
    <name evidence="1" type="ORF">AS194_05465</name>
</gene>
<name>A0A0T6DT25_9GAMM</name>
<evidence type="ECO:0000313" key="1">
    <source>
        <dbReference type="EMBL" id="KRU23182.1"/>
    </source>
</evidence>
<comment type="caution">
    <text evidence="1">The sequence shown here is derived from an EMBL/GenBank/DDBJ whole genome shotgun (WGS) entry which is preliminary data.</text>
</comment>
<sequence length="92" mass="10037">MSVTEQLEVLEPRLVAVDTYTLCHVDDYIQDISNDCESLAYALNLIETSDPASKGVIVAVRSALLAHSEHASKMSADIMGELITQDEVSINE</sequence>
<dbReference type="EMBL" id="LNDJ01000049">
    <property type="protein sequence ID" value="KRU23182.1"/>
    <property type="molecule type" value="Genomic_DNA"/>
</dbReference>
<dbReference type="STRING" id="554343.AS194_05465"/>
<organism evidence="1 2">
    <name type="scientific">Psychrobacter piscatorii</name>
    <dbReference type="NCBI Taxonomy" id="554343"/>
    <lineage>
        <taxon>Bacteria</taxon>
        <taxon>Pseudomonadati</taxon>
        <taxon>Pseudomonadota</taxon>
        <taxon>Gammaproteobacteria</taxon>
        <taxon>Moraxellales</taxon>
        <taxon>Moraxellaceae</taxon>
        <taxon>Psychrobacter</taxon>
    </lineage>
</organism>
<protein>
    <submittedName>
        <fullName evidence="1">Uncharacterized protein</fullName>
    </submittedName>
</protein>